<name>A0A913Z569_PATMI</name>
<evidence type="ECO:0000256" key="2">
    <source>
        <dbReference type="ARBA" id="ARBA00008276"/>
    </source>
</evidence>
<evidence type="ECO:0000256" key="1">
    <source>
        <dbReference type="ARBA" id="ARBA00005150"/>
    </source>
</evidence>
<evidence type="ECO:0000256" key="5">
    <source>
        <dbReference type="ARBA" id="ARBA00022598"/>
    </source>
</evidence>
<dbReference type="GO" id="GO:0004326">
    <property type="term" value="F:tetrahydrofolylpolyglutamate synthase activity"/>
    <property type="evidence" value="ECO:0007669"/>
    <property type="project" value="UniProtKB-EC"/>
</dbReference>
<dbReference type="SUPFAM" id="SSF53623">
    <property type="entry name" value="MurD-like peptide ligases, catalytic domain"/>
    <property type="match status" value="1"/>
</dbReference>
<keyword evidence="14" id="KW-1185">Reference proteome</keyword>
<dbReference type="EC" id="6.3.2.17" evidence="3"/>
<evidence type="ECO:0000256" key="12">
    <source>
        <dbReference type="ARBA" id="ARBA00047493"/>
    </source>
</evidence>
<keyword evidence="4" id="KW-0554">One-carbon metabolism</keyword>
<evidence type="ECO:0000256" key="11">
    <source>
        <dbReference type="ARBA" id="ARBA00030876"/>
    </source>
</evidence>
<evidence type="ECO:0000256" key="7">
    <source>
        <dbReference type="ARBA" id="ARBA00022741"/>
    </source>
</evidence>
<evidence type="ECO:0000256" key="4">
    <source>
        <dbReference type="ARBA" id="ARBA00022563"/>
    </source>
</evidence>
<keyword evidence="9" id="KW-0460">Magnesium</keyword>
<dbReference type="EnsemblMetazoa" id="XM_038190939.1">
    <property type="protein sequence ID" value="XP_038046867.1"/>
    <property type="gene ID" value="LOC119721061"/>
</dbReference>
<dbReference type="OMA" id="NTENDVM"/>
<dbReference type="RefSeq" id="XP_038046867.1">
    <property type="nucleotide sequence ID" value="XM_038190939.1"/>
</dbReference>
<evidence type="ECO:0000256" key="8">
    <source>
        <dbReference type="ARBA" id="ARBA00022840"/>
    </source>
</evidence>
<dbReference type="InterPro" id="IPR036615">
    <property type="entry name" value="Mur_ligase_C_dom_sf"/>
</dbReference>
<evidence type="ECO:0000256" key="10">
    <source>
        <dbReference type="ARBA" id="ARBA00030592"/>
    </source>
</evidence>
<accession>A0A913Z569</accession>
<proteinExistence type="inferred from homology"/>
<dbReference type="PANTHER" id="PTHR11136">
    <property type="entry name" value="FOLYLPOLYGLUTAMATE SYNTHASE-RELATED"/>
    <property type="match status" value="1"/>
</dbReference>
<dbReference type="SUPFAM" id="SSF53244">
    <property type="entry name" value="MurD-like peptide ligases, peptide-binding domain"/>
    <property type="match status" value="1"/>
</dbReference>
<dbReference type="InterPro" id="IPR036565">
    <property type="entry name" value="Mur-like_cat_sf"/>
</dbReference>
<evidence type="ECO:0000256" key="9">
    <source>
        <dbReference type="ARBA" id="ARBA00022842"/>
    </source>
</evidence>
<dbReference type="GO" id="GO:0005829">
    <property type="term" value="C:cytosol"/>
    <property type="evidence" value="ECO:0007669"/>
    <property type="project" value="TreeGrafter"/>
</dbReference>
<dbReference type="NCBIfam" id="TIGR01499">
    <property type="entry name" value="folC"/>
    <property type="match status" value="1"/>
</dbReference>
<protein>
    <recommendedName>
        <fullName evidence="3">tetrahydrofolate synthase</fullName>
        <ecNumber evidence="3">6.3.2.17</ecNumber>
    </recommendedName>
    <alternativeName>
        <fullName evidence="11">Folylpoly-gamma-glutamate synthetase</fullName>
    </alternativeName>
    <alternativeName>
        <fullName evidence="10">Tetrahydrofolylpolyglutamate synthase</fullName>
    </alternativeName>
</protein>
<dbReference type="InterPro" id="IPR018109">
    <property type="entry name" value="Folylpolyglutamate_synth_CS"/>
</dbReference>
<dbReference type="PANTHER" id="PTHR11136:SF5">
    <property type="entry name" value="FOLYLPOLYGLUTAMATE SYNTHASE, MITOCHONDRIAL"/>
    <property type="match status" value="1"/>
</dbReference>
<keyword evidence="7" id="KW-0547">Nucleotide-binding</keyword>
<comment type="similarity">
    <text evidence="2">Belongs to the folylpolyglutamate synthase family.</text>
</comment>
<comment type="pathway">
    <text evidence="1">Cofactor biosynthesis; tetrahydrofolylpolyglutamate biosynthesis.</text>
</comment>
<comment type="catalytic activity">
    <reaction evidence="12">
        <text>(6S)-5,6,7,8-tetrahydrofolyl-(gamma-L-Glu)(n) + L-glutamate + ATP = (6S)-5,6,7,8-tetrahydrofolyl-(gamma-L-Glu)(n+1) + ADP + phosphate + H(+)</text>
        <dbReference type="Rhea" id="RHEA:10580"/>
        <dbReference type="Rhea" id="RHEA-COMP:14738"/>
        <dbReference type="Rhea" id="RHEA-COMP:14740"/>
        <dbReference type="ChEBI" id="CHEBI:15378"/>
        <dbReference type="ChEBI" id="CHEBI:29985"/>
        <dbReference type="ChEBI" id="CHEBI:30616"/>
        <dbReference type="ChEBI" id="CHEBI:43474"/>
        <dbReference type="ChEBI" id="CHEBI:141005"/>
        <dbReference type="ChEBI" id="CHEBI:456216"/>
        <dbReference type="EC" id="6.3.2.17"/>
    </reaction>
</comment>
<dbReference type="GO" id="GO:0005524">
    <property type="term" value="F:ATP binding"/>
    <property type="evidence" value="ECO:0007669"/>
    <property type="project" value="UniProtKB-KW"/>
</dbReference>
<dbReference type="OrthoDB" id="5212574at2759"/>
<dbReference type="Gene3D" id="3.40.1190.10">
    <property type="entry name" value="Mur-like, catalytic domain"/>
    <property type="match status" value="1"/>
</dbReference>
<dbReference type="Gene3D" id="3.90.190.20">
    <property type="entry name" value="Mur ligase, C-terminal domain"/>
    <property type="match status" value="1"/>
</dbReference>
<dbReference type="Proteomes" id="UP000887568">
    <property type="component" value="Unplaced"/>
</dbReference>
<dbReference type="InterPro" id="IPR001645">
    <property type="entry name" value="Folylpolyglutamate_synth"/>
</dbReference>
<dbReference type="PROSITE" id="PS01012">
    <property type="entry name" value="FOLYLPOLYGLU_SYNT_2"/>
    <property type="match status" value="1"/>
</dbReference>
<organism evidence="13 14">
    <name type="scientific">Patiria miniata</name>
    <name type="common">Bat star</name>
    <name type="synonym">Asterina miniata</name>
    <dbReference type="NCBI Taxonomy" id="46514"/>
    <lineage>
        <taxon>Eukaryota</taxon>
        <taxon>Metazoa</taxon>
        <taxon>Echinodermata</taxon>
        <taxon>Eleutherozoa</taxon>
        <taxon>Asterozoa</taxon>
        <taxon>Asteroidea</taxon>
        <taxon>Valvatacea</taxon>
        <taxon>Valvatida</taxon>
        <taxon>Asterinidae</taxon>
        <taxon>Patiria</taxon>
    </lineage>
</organism>
<evidence type="ECO:0000256" key="3">
    <source>
        <dbReference type="ARBA" id="ARBA00013025"/>
    </source>
</evidence>
<keyword evidence="8" id="KW-0067">ATP-binding</keyword>
<dbReference type="GeneID" id="119721061"/>
<dbReference type="GO" id="GO:0006730">
    <property type="term" value="P:one-carbon metabolic process"/>
    <property type="evidence" value="ECO:0007669"/>
    <property type="project" value="UniProtKB-KW"/>
</dbReference>
<reference evidence="13" key="1">
    <citation type="submission" date="2022-11" db="UniProtKB">
        <authorList>
            <consortium name="EnsemblMetazoa"/>
        </authorList>
    </citation>
    <scope>IDENTIFICATION</scope>
</reference>
<dbReference type="PROSITE" id="PS01011">
    <property type="entry name" value="FOLYLPOLYGLU_SYNT_1"/>
    <property type="match status" value="1"/>
</dbReference>
<evidence type="ECO:0000256" key="6">
    <source>
        <dbReference type="ARBA" id="ARBA00022723"/>
    </source>
</evidence>
<dbReference type="AlphaFoldDB" id="A0A913Z569"/>
<keyword evidence="5" id="KW-0436">Ligase</keyword>
<evidence type="ECO:0000313" key="14">
    <source>
        <dbReference type="Proteomes" id="UP000887568"/>
    </source>
</evidence>
<dbReference type="GO" id="GO:0005739">
    <property type="term" value="C:mitochondrion"/>
    <property type="evidence" value="ECO:0007669"/>
    <property type="project" value="TreeGrafter"/>
</dbReference>
<sequence length="660" mass="72562">MRLIARFPYRRQFLCLAMKEMIGRKVLPGVSRNVIPAMKISVQSEETISRNYEEAVKRLNTLQSNASVLANVVNNKLNERAQGNIKKVEEFLQRAGMMVEQLDDLSIIHVSGTKGKGSVCAMCESMLRASGFKTGFFSSPHLVEVRERIRINGRPLPKDVFTDYFTKIFDRLEESKASHGGEMPAYFRFLTVLAFHVFLEEKVDVAVVEVGLGGSYDCTNVIRKPVAIGITSLGLDHTSVLGDTVEKIAWHKAAISKPGRPAFTVPQPEGAMKVVKDTAVGCGASSIECAPDIDNYDFNGMTLRLGLTGKHQYTNASLALQLCKTWVENYQDDGNSMECGNGSEVLLGQTFKLANVSNSAVSTAEDVGMETAKPFVVPSHFMKGMEECYWPGRTQTVKTENVTYYIDGAHTPRSIQACQNWFMTAAEEECWILDRPIKRLLIFNSTGDRDEYSLLRPLIGCQFDGAAFCPNVTGDSASGNSAGEASKDPGIAMGIVVKKSSDQTACNVTMDKQTARCQRNLVAFEKLTDAEAQADLRLTIQDVARNPSIDWHSRLYRNAETSTHETRVSETNAIRSVQQHKQLHTDSADIVQTVTAVLPSISDALQWARSWADKEQCPTGAAKDAAPQKPHVQVLICGSLHLVGGVIKVLDPELVNRPAS</sequence>
<keyword evidence="6" id="KW-0479">Metal-binding</keyword>
<dbReference type="GO" id="GO:0046872">
    <property type="term" value="F:metal ion binding"/>
    <property type="evidence" value="ECO:0007669"/>
    <property type="project" value="UniProtKB-KW"/>
</dbReference>
<evidence type="ECO:0000313" key="13">
    <source>
        <dbReference type="EnsemblMetazoa" id="XP_038046867.1"/>
    </source>
</evidence>